<gene>
    <name evidence="6" type="ORF">OS493_035962</name>
</gene>
<evidence type="ECO:0000256" key="3">
    <source>
        <dbReference type="SAM" id="SignalP"/>
    </source>
</evidence>
<dbReference type="SUPFAM" id="SSF56436">
    <property type="entry name" value="C-type lectin-like"/>
    <property type="match status" value="2"/>
</dbReference>
<dbReference type="InterPro" id="IPR001304">
    <property type="entry name" value="C-type_lectin-like"/>
</dbReference>
<feature type="domain" description="C-type lectin" evidence="4">
    <location>
        <begin position="360"/>
        <end position="440"/>
    </location>
</feature>
<dbReference type="Proteomes" id="UP001163046">
    <property type="component" value="Unassembled WGS sequence"/>
</dbReference>
<dbReference type="EMBL" id="MU827358">
    <property type="protein sequence ID" value="KAJ7351702.1"/>
    <property type="molecule type" value="Genomic_DNA"/>
</dbReference>
<evidence type="ECO:0000256" key="2">
    <source>
        <dbReference type="ARBA" id="ARBA00023157"/>
    </source>
</evidence>
<protein>
    <submittedName>
        <fullName evidence="6">Uncharacterized protein</fullName>
    </submittedName>
</protein>
<accession>A0A9W9YIE7</accession>
<comment type="caution">
    <text evidence="6">The sequence shown here is derived from an EMBL/GenBank/DDBJ whole genome shotgun (WGS) entry which is preliminary data.</text>
</comment>
<dbReference type="InterPro" id="IPR018378">
    <property type="entry name" value="C-type_lectin_CS"/>
</dbReference>
<dbReference type="InterPro" id="IPR013320">
    <property type="entry name" value="ConA-like_dom_sf"/>
</dbReference>
<evidence type="ECO:0000259" key="4">
    <source>
        <dbReference type="PROSITE" id="PS50041"/>
    </source>
</evidence>
<dbReference type="SMART" id="SM00034">
    <property type="entry name" value="CLECT"/>
    <property type="match status" value="1"/>
</dbReference>
<proteinExistence type="predicted"/>
<dbReference type="Pfam" id="PF13385">
    <property type="entry name" value="Laminin_G_3"/>
    <property type="match status" value="1"/>
</dbReference>
<dbReference type="InterPro" id="IPR050111">
    <property type="entry name" value="C-type_lectin/snaclec_domain"/>
</dbReference>
<evidence type="ECO:0000313" key="6">
    <source>
        <dbReference type="EMBL" id="KAJ7351702.1"/>
    </source>
</evidence>
<dbReference type="PROSITE" id="PS50041">
    <property type="entry name" value="C_TYPE_LECTIN_2"/>
    <property type="match status" value="1"/>
</dbReference>
<dbReference type="PROSITE" id="PS00615">
    <property type="entry name" value="C_TYPE_LECTIN_1"/>
    <property type="match status" value="1"/>
</dbReference>
<evidence type="ECO:0000313" key="7">
    <source>
        <dbReference type="Proteomes" id="UP001163046"/>
    </source>
</evidence>
<reference evidence="6" key="1">
    <citation type="submission" date="2023-01" db="EMBL/GenBank/DDBJ databases">
        <title>Genome assembly of the deep-sea coral Lophelia pertusa.</title>
        <authorList>
            <person name="Herrera S."/>
            <person name="Cordes E."/>
        </authorList>
    </citation>
    <scope>NUCLEOTIDE SEQUENCE</scope>
    <source>
        <strain evidence="6">USNM1676648</strain>
        <tissue evidence="6">Polyp</tissue>
    </source>
</reference>
<sequence length="442" mass="49682">MKWIVLLWLPFVAGCRMTNFVKEEGVALENHVITTVTATESLKCSWECVDTPLCFSMNVRKLQTGLVTCELNNSSKTADPQDLMPRAGSQYHQMAEVDHCTVGECIYKDALPDGWYKFGSKLIKLFPERRTWGQARNSCQLIGGDLVSINREGENEFISHLLDQIKAKGKDSSQTIAHWILDGTDADVSLVDGATYEEEDGVKSLYLSGSGAYATTPAVDFGKTSFTIASWVKLQNPVTSQSTIYSDWSLPVKFIFDAYSSGKLRFGAYISKGRKKRWINAGFPPIDKWFHAAAVWDRNANEARLFLDGQKVGTKPVESDWYLRDNSHSVYDIGLKRVGGVTLRGYLRDLMIIGRALTGEELTNITDPNNEPFDGVWIGLNKVTTEGTYRWPDNTHVTYTKWASNQPDNKYGYQDCVEMTIDEGTWDDTSCGRQLPFVCEKK</sequence>
<dbReference type="AlphaFoldDB" id="A0A9W9YIE7"/>
<dbReference type="SUPFAM" id="SSF49899">
    <property type="entry name" value="Concanavalin A-like lectins/glucanases"/>
    <property type="match status" value="1"/>
</dbReference>
<dbReference type="OrthoDB" id="5945899at2759"/>
<dbReference type="PROSITE" id="PS51257">
    <property type="entry name" value="PROKAR_LIPOPROTEIN"/>
    <property type="match status" value="1"/>
</dbReference>
<keyword evidence="7" id="KW-1185">Reference proteome</keyword>
<feature type="chain" id="PRO_5040835617" evidence="3">
    <location>
        <begin position="16"/>
        <end position="442"/>
    </location>
</feature>
<feature type="domain" description="Apple" evidence="5">
    <location>
        <begin position="15"/>
        <end position="96"/>
    </location>
</feature>
<dbReference type="InterPro" id="IPR003609">
    <property type="entry name" value="Pan_app"/>
</dbReference>
<dbReference type="PANTHER" id="PTHR22803">
    <property type="entry name" value="MANNOSE, PHOSPHOLIPASE, LECTIN RECEPTOR RELATED"/>
    <property type="match status" value="1"/>
</dbReference>
<dbReference type="SMART" id="SM00560">
    <property type="entry name" value="LamGL"/>
    <property type="match status" value="1"/>
</dbReference>
<dbReference type="InterPro" id="IPR016187">
    <property type="entry name" value="CTDL_fold"/>
</dbReference>
<dbReference type="InterPro" id="IPR016186">
    <property type="entry name" value="C-type_lectin-like/link_sf"/>
</dbReference>
<evidence type="ECO:0000259" key="5">
    <source>
        <dbReference type="PROSITE" id="PS50948"/>
    </source>
</evidence>
<evidence type="ECO:0000256" key="1">
    <source>
        <dbReference type="ARBA" id="ARBA00022729"/>
    </source>
</evidence>
<dbReference type="InterPro" id="IPR006558">
    <property type="entry name" value="LamG-like"/>
</dbReference>
<keyword evidence="2" id="KW-1015">Disulfide bond</keyword>
<organism evidence="6 7">
    <name type="scientific">Desmophyllum pertusum</name>
    <dbReference type="NCBI Taxonomy" id="174260"/>
    <lineage>
        <taxon>Eukaryota</taxon>
        <taxon>Metazoa</taxon>
        <taxon>Cnidaria</taxon>
        <taxon>Anthozoa</taxon>
        <taxon>Hexacorallia</taxon>
        <taxon>Scleractinia</taxon>
        <taxon>Caryophylliina</taxon>
        <taxon>Caryophylliidae</taxon>
        <taxon>Desmophyllum</taxon>
    </lineage>
</organism>
<dbReference type="PROSITE" id="PS50948">
    <property type="entry name" value="PAN"/>
    <property type="match status" value="1"/>
</dbReference>
<keyword evidence="1 3" id="KW-0732">Signal</keyword>
<feature type="signal peptide" evidence="3">
    <location>
        <begin position="1"/>
        <end position="15"/>
    </location>
</feature>
<dbReference type="Gene3D" id="3.10.100.10">
    <property type="entry name" value="Mannose-Binding Protein A, subunit A"/>
    <property type="match status" value="2"/>
</dbReference>
<name>A0A9W9YIE7_9CNID</name>
<dbReference type="Pfam" id="PF00059">
    <property type="entry name" value="Lectin_C"/>
    <property type="match status" value="1"/>
</dbReference>